<dbReference type="AlphaFoldDB" id="A0A430QXT2"/>
<dbReference type="EMBL" id="PELP01000561">
    <property type="protein sequence ID" value="RTG99948.1"/>
    <property type="molecule type" value="Genomic_DNA"/>
</dbReference>
<name>A0A430QXT2_THESC</name>
<accession>A0A430QXT2</accession>
<proteinExistence type="predicted"/>
<evidence type="ECO:0000313" key="1">
    <source>
        <dbReference type="EMBL" id="RTG99948.1"/>
    </source>
</evidence>
<organism evidence="1 2">
    <name type="scientific">Thermus scotoductus</name>
    <dbReference type="NCBI Taxonomy" id="37636"/>
    <lineage>
        <taxon>Bacteria</taxon>
        <taxon>Thermotogati</taxon>
        <taxon>Deinococcota</taxon>
        <taxon>Deinococci</taxon>
        <taxon>Thermales</taxon>
        <taxon>Thermaceae</taxon>
        <taxon>Thermus</taxon>
    </lineage>
</organism>
<sequence length="132" mass="14673">MHAVVKTEKGRPRVLQVGLRNILNPVEGAVLLPVEDPRDIRPLVVVKNGVVTETYPGIGHPVVVDLDEGPDTAYYAVGVDEAEIVDTTRSLRKALEIARKALKTATWKADLELQDAHRDILAIYTLYERRLP</sequence>
<protein>
    <submittedName>
        <fullName evidence="1">Uncharacterized protein</fullName>
    </submittedName>
</protein>
<gene>
    <name evidence="1" type="ORF">CSW47_14745</name>
</gene>
<comment type="caution">
    <text evidence="1">The sequence shown here is derived from an EMBL/GenBank/DDBJ whole genome shotgun (WGS) entry which is preliminary data.</text>
</comment>
<dbReference type="Proteomes" id="UP000286734">
    <property type="component" value="Unassembled WGS sequence"/>
</dbReference>
<dbReference type="RefSeq" id="WP_126201041.1">
    <property type="nucleotide sequence ID" value="NZ_PELP01000561.1"/>
</dbReference>
<reference evidence="1 2" key="1">
    <citation type="journal article" date="2019" name="Extremophiles">
        <title>Biogeography of thermophiles and predominance of Thermus scotoductus in domestic water heaters.</title>
        <authorList>
            <person name="Wilpiszeski R.L."/>
            <person name="Zhang Z."/>
            <person name="House C.H."/>
        </authorList>
    </citation>
    <scope>NUCLEOTIDE SEQUENCE [LARGE SCALE GENOMIC DNA]</scope>
    <source>
        <strain evidence="1 2">34_S34</strain>
    </source>
</reference>
<evidence type="ECO:0000313" key="2">
    <source>
        <dbReference type="Proteomes" id="UP000286734"/>
    </source>
</evidence>